<evidence type="ECO:0000313" key="5">
    <source>
        <dbReference type="EMBL" id="EXJ14831.1"/>
    </source>
</evidence>
<evidence type="ECO:0000256" key="1">
    <source>
        <dbReference type="ARBA" id="ARBA00010333"/>
    </source>
</evidence>
<protein>
    <submittedName>
        <fullName evidence="5">Amino acid ABC transporter, amino acid-binding protein</fullName>
    </submittedName>
</protein>
<dbReference type="Proteomes" id="UP000019460">
    <property type="component" value="Unassembled WGS sequence"/>
</dbReference>
<dbReference type="RefSeq" id="WP_052348065.1">
    <property type="nucleotide sequence ID" value="NZ_AONC01000035.1"/>
</dbReference>
<evidence type="ECO:0000256" key="3">
    <source>
        <dbReference type="SAM" id="SignalP"/>
    </source>
</evidence>
<dbReference type="SUPFAM" id="SSF53850">
    <property type="entry name" value="Periplasmic binding protein-like II"/>
    <property type="match status" value="1"/>
</dbReference>
<name>W9VCY9_9GAMM</name>
<dbReference type="OrthoDB" id="8994218at2"/>
<evidence type="ECO:0000256" key="2">
    <source>
        <dbReference type="ARBA" id="ARBA00022729"/>
    </source>
</evidence>
<dbReference type="AlphaFoldDB" id="W9VCY9"/>
<feature type="signal peptide" evidence="3">
    <location>
        <begin position="1"/>
        <end position="27"/>
    </location>
</feature>
<keyword evidence="2 3" id="KW-0732">Signal</keyword>
<feature type="domain" description="Solute-binding protein family 3/N-terminal" evidence="4">
    <location>
        <begin position="38"/>
        <end position="261"/>
    </location>
</feature>
<gene>
    <name evidence="5" type="ORF">D779_2037</name>
</gene>
<dbReference type="SMART" id="SM00062">
    <property type="entry name" value="PBPb"/>
    <property type="match status" value="1"/>
</dbReference>
<organism evidence="5 6">
    <name type="scientific">Imhoffiella purpurea</name>
    <dbReference type="NCBI Taxonomy" id="1249627"/>
    <lineage>
        <taxon>Bacteria</taxon>
        <taxon>Pseudomonadati</taxon>
        <taxon>Pseudomonadota</taxon>
        <taxon>Gammaproteobacteria</taxon>
        <taxon>Chromatiales</taxon>
        <taxon>Chromatiaceae</taxon>
        <taxon>Imhoffiella</taxon>
    </lineage>
</organism>
<dbReference type="InterPro" id="IPR001638">
    <property type="entry name" value="Solute-binding_3/MltF_N"/>
</dbReference>
<evidence type="ECO:0000313" key="6">
    <source>
        <dbReference type="Proteomes" id="UP000019460"/>
    </source>
</evidence>
<dbReference type="Gene3D" id="3.40.190.10">
    <property type="entry name" value="Periplasmic binding protein-like II"/>
    <property type="match status" value="2"/>
</dbReference>
<dbReference type="PANTHER" id="PTHR35936:SF37">
    <property type="entry name" value="AMINO ACID ABC TRANSPORTER SUBSTRATE-BINDING PROTEIN"/>
    <property type="match status" value="1"/>
</dbReference>
<reference evidence="5 6" key="1">
    <citation type="submission" date="2012-11" db="EMBL/GenBank/DDBJ databases">
        <title>Genome assembly of Thiorhodococcus sp. AK35.</title>
        <authorList>
            <person name="Nupur N."/>
            <person name="Khatri I."/>
            <person name="Subramanian S."/>
            <person name="Pinnaka A."/>
        </authorList>
    </citation>
    <scope>NUCLEOTIDE SEQUENCE [LARGE SCALE GENOMIC DNA]</scope>
    <source>
        <strain evidence="5 6">AK35</strain>
    </source>
</reference>
<feature type="chain" id="PRO_5004931181" evidence="3">
    <location>
        <begin position="28"/>
        <end position="282"/>
    </location>
</feature>
<evidence type="ECO:0000259" key="4">
    <source>
        <dbReference type="SMART" id="SM00062"/>
    </source>
</evidence>
<proteinExistence type="inferred from homology"/>
<dbReference type="STRING" id="1249627.D779_2037"/>
<accession>W9VCY9</accession>
<keyword evidence="6" id="KW-1185">Reference proteome</keyword>
<sequence>MIPAGLARTLAWTLAILTALLASPARADLLAEIEQRGTLIVGVKADVPSWGLLDKASGRIIGLEPDLAKDLAERLGVDLELVPVLSADRVSALERRRVDVVIATLNQTPERSKQLALVSPSYYESGASLLTRRKDGFNDWSELRNRRICSRRGSFYNRPIAVEYGADIVALYSAEIALAALRDGRCDGFLGDTAVFGLMLQDPAMAARYEMTLPALNPTGWAVALRREERGGRLENLISETIIDWLSSGLIGRLEDKWGIPRSDFSRRMEAYWSEHSQRKNH</sequence>
<dbReference type="PANTHER" id="PTHR35936">
    <property type="entry name" value="MEMBRANE-BOUND LYTIC MUREIN TRANSGLYCOSYLASE F"/>
    <property type="match status" value="1"/>
</dbReference>
<dbReference type="Pfam" id="PF00497">
    <property type="entry name" value="SBP_bac_3"/>
    <property type="match status" value="1"/>
</dbReference>
<dbReference type="EMBL" id="AONC01000035">
    <property type="protein sequence ID" value="EXJ14831.1"/>
    <property type="molecule type" value="Genomic_DNA"/>
</dbReference>
<dbReference type="eggNOG" id="COG0834">
    <property type="taxonomic scope" value="Bacteria"/>
</dbReference>
<comment type="similarity">
    <text evidence="1">Belongs to the bacterial solute-binding protein 3 family.</text>
</comment>
<comment type="caution">
    <text evidence="5">The sequence shown here is derived from an EMBL/GenBank/DDBJ whole genome shotgun (WGS) entry which is preliminary data.</text>
</comment>